<keyword evidence="3" id="KW-1185">Reference proteome</keyword>
<evidence type="ECO:0000313" key="3">
    <source>
        <dbReference type="Proteomes" id="UP001328107"/>
    </source>
</evidence>
<sequence>MLKFLPEGVAVHIGPGEVLFQLTTGCSSSTHLIWSGKNTKSPILEGSCGEESILSDLLSCCSSQRQSKWWMRRAEKRVWTETGTKEEENGMRRDTNPSREWRGSEWVSTQSITFPFFHLLYSYFVSKIVKNSLIVMP</sequence>
<feature type="non-terminal residue" evidence="2">
    <location>
        <position position="137"/>
    </location>
</feature>
<dbReference type="Proteomes" id="UP001328107">
    <property type="component" value="Unassembled WGS sequence"/>
</dbReference>
<accession>A0AAN5CXP5</accession>
<reference evidence="3" key="1">
    <citation type="submission" date="2022-10" db="EMBL/GenBank/DDBJ databases">
        <title>Genome assembly of Pristionchus species.</title>
        <authorList>
            <person name="Yoshida K."/>
            <person name="Sommer R.J."/>
        </authorList>
    </citation>
    <scope>NUCLEOTIDE SEQUENCE [LARGE SCALE GENOMIC DNA]</scope>
    <source>
        <strain evidence="3">RS5460</strain>
    </source>
</reference>
<proteinExistence type="predicted"/>
<comment type="caution">
    <text evidence="2">The sequence shown here is derived from an EMBL/GenBank/DDBJ whole genome shotgun (WGS) entry which is preliminary data.</text>
</comment>
<feature type="region of interest" description="Disordered" evidence="1">
    <location>
        <begin position="81"/>
        <end position="100"/>
    </location>
</feature>
<dbReference type="EMBL" id="BTRK01000005">
    <property type="protein sequence ID" value="GMR52457.1"/>
    <property type="molecule type" value="Genomic_DNA"/>
</dbReference>
<name>A0AAN5CXP5_9BILA</name>
<dbReference type="AlphaFoldDB" id="A0AAN5CXP5"/>
<gene>
    <name evidence="2" type="ORF">PMAYCL1PPCAC_22652</name>
</gene>
<protein>
    <submittedName>
        <fullName evidence="2">Uncharacterized protein</fullName>
    </submittedName>
</protein>
<organism evidence="2 3">
    <name type="scientific">Pristionchus mayeri</name>
    <dbReference type="NCBI Taxonomy" id="1317129"/>
    <lineage>
        <taxon>Eukaryota</taxon>
        <taxon>Metazoa</taxon>
        <taxon>Ecdysozoa</taxon>
        <taxon>Nematoda</taxon>
        <taxon>Chromadorea</taxon>
        <taxon>Rhabditida</taxon>
        <taxon>Rhabditina</taxon>
        <taxon>Diplogasteromorpha</taxon>
        <taxon>Diplogasteroidea</taxon>
        <taxon>Neodiplogasteridae</taxon>
        <taxon>Pristionchus</taxon>
    </lineage>
</organism>
<evidence type="ECO:0000313" key="2">
    <source>
        <dbReference type="EMBL" id="GMR52457.1"/>
    </source>
</evidence>
<evidence type="ECO:0000256" key="1">
    <source>
        <dbReference type="SAM" id="MobiDB-lite"/>
    </source>
</evidence>